<dbReference type="EMBL" id="BGZK01000182">
    <property type="protein sequence ID" value="GBP26602.1"/>
    <property type="molecule type" value="Genomic_DNA"/>
</dbReference>
<evidence type="ECO:0000313" key="1">
    <source>
        <dbReference type="EMBL" id="GBP26602.1"/>
    </source>
</evidence>
<keyword evidence="2" id="KW-1185">Reference proteome</keyword>
<gene>
    <name evidence="1" type="ORF">EVAR_18239_1</name>
</gene>
<proteinExistence type="predicted"/>
<reference evidence="1 2" key="1">
    <citation type="journal article" date="2019" name="Commun. Biol.">
        <title>The bagworm genome reveals a unique fibroin gene that provides high tensile strength.</title>
        <authorList>
            <person name="Kono N."/>
            <person name="Nakamura H."/>
            <person name="Ohtoshi R."/>
            <person name="Tomita M."/>
            <person name="Numata K."/>
            <person name="Arakawa K."/>
        </authorList>
    </citation>
    <scope>NUCLEOTIDE SEQUENCE [LARGE SCALE GENOMIC DNA]</scope>
</reference>
<organism evidence="1 2">
    <name type="scientific">Eumeta variegata</name>
    <name type="common">Bagworm moth</name>
    <name type="synonym">Eumeta japonica</name>
    <dbReference type="NCBI Taxonomy" id="151549"/>
    <lineage>
        <taxon>Eukaryota</taxon>
        <taxon>Metazoa</taxon>
        <taxon>Ecdysozoa</taxon>
        <taxon>Arthropoda</taxon>
        <taxon>Hexapoda</taxon>
        <taxon>Insecta</taxon>
        <taxon>Pterygota</taxon>
        <taxon>Neoptera</taxon>
        <taxon>Endopterygota</taxon>
        <taxon>Lepidoptera</taxon>
        <taxon>Glossata</taxon>
        <taxon>Ditrysia</taxon>
        <taxon>Tineoidea</taxon>
        <taxon>Psychidae</taxon>
        <taxon>Oiketicinae</taxon>
        <taxon>Eumeta</taxon>
    </lineage>
</organism>
<comment type="caution">
    <text evidence="1">The sequence shown here is derived from an EMBL/GenBank/DDBJ whole genome shotgun (WGS) entry which is preliminary data.</text>
</comment>
<accession>A0A4C1UKV8</accession>
<protein>
    <submittedName>
        <fullName evidence="1">Uncharacterized protein</fullName>
    </submittedName>
</protein>
<dbReference type="Proteomes" id="UP000299102">
    <property type="component" value="Unassembled WGS sequence"/>
</dbReference>
<evidence type="ECO:0000313" key="2">
    <source>
        <dbReference type="Proteomes" id="UP000299102"/>
    </source>
</evidence>
<dbReference type="AlphaFoldDB" id="A0A4C1UKV8"/>
<name>A0A4C1UKV8_EUMVA</name>
<sequence>MSRNSLRSSSIFKSNLRHIAICAIKRRAGGVKHGSIFPVKRFNAPPQHGGGDLDVGPSAPNMRSGICWTPSKSLCLQTAWMIDKRSTFSDMMNTNGVHEGTAPFNKIPRRTTTCPILRADNDIDSVGRTVYDLHKFMVVLAIVDGR</sequence>